<keyword evidence="6 8" id="KW-0472">Membrane</keyword>
<evidence type="ECO:0000256" key="5">
    <source>
        <dbReference type="ARBA" id="ARBA00022989"/>
    </source>
</evidence>
<comment type="function">
    <text evidence="8">May be involved in fusion of retrograde transport vesicles derived from an endocytic compartment with the Golgi complex.</text>
</comment>
<evidence type="ECO:0000256" key="3">
    <source>
        <dbReference type="ARBA" id="ARBA00022692"/>
    </source>
</evidence>
<keyword evidence="4 8" id="KW-0653">Protein transport</keyword>
<reference evidence="10" key="1">
    <citation type="submission" date="2022-03" db="EMBL/GenBank/DDBJ databases">
        <title>Draft genome sequence of Aduncisulcus paluster, a free-living microaerophilic Fornicata.</title>
        <authorList>
            <person name="Yuyama I."/>
            <person name="Kume K."/>
            <person name="Tamura T."/>
            <person name="Inagaki Y."/>
            <person name="Hashimoto T."/>
        </authorList>
    </citation>
    <scope>NUCLEOTIDE SEQUENCE</scope>
    <source>
        <strain evidence="10">NY0171</strain>
    </source>
</reference>
<comment type="similarity">
    <text evidence="7 8">Belongs to the SFT2 family.</text>
</comment>
<gene>
    <name evidence="10" type="ORF">ADUPG1_012490</name>
</gene>
<comment type="subcellular location">
    <subcellularLocation>
        <location evidence="1 8">Membrane</location>
        <topology evidence="1 8">Multi-pass membrane protein</topology>
    </subcellularLocation>
</comment>
<sequence>MGWSDNTEMMSSDSHVKSSSGGECDCIKLSASQKIVAFGITFGIGFLMTIFGNIFLGKSSTTFIILYVLGTFMCIFSTIFIVGVRKQFKMMFAKTRLWATIVFLVAFILTIVIAFTTHSGGLTSIFLFVDSIALFWYCISYIPFARDAILGCIKACFACCF</sequence>
<evidence type="ECO:0000256" key="2">
    <source>
        <dbReference type="ARBA" id="ARBA00022448"/>
    </source>
</evidence>
<dbReference type="EMBL" id="BQXS01012477">
    <property type="protein sequence ID" value="GKT23644.1"/>
    <property type="molecule type" value="Genomic_DNA"/>
</dbReference>
<dbReference type="Pfam" id="PF04178">
    <property type="entry name" value="Got1"/>
    <property type="match status" value="1"/>
</dbReference>
<keyword evidence="11" id="KW-1185">Reference proteome</keyword>
<evidence type="ECO:0000256" key="4">
    <source>
        <dbReference type="ARBA" id="ARBA00022927"/>
    </source>
</evidence>
<feature type="region of interest" description="Disordered" evidence="9">
    <location>
        <begin position="1"/>
        <end position="21"/>
    </location>
</feature>
<evidence type="ECO:0000313" key="11">
    <source>
        <dbReference type="Proteomes" id="UP001057375"/>
    </source>
</evidence>
<comment type="caution">
    <text evidence="10">The sequence shown here is derived from an EMBL/GenBank/DDBJ whole genome shotgun (WGS) entry which is preliminary data.</text>
</comment>
<name>A0ABQ5JZM9_9EUKA</name>
<feature type="compositionally biased region" description="Low complexity" evidence="9">
    <location>
        <begin position="11"/>
        <end position="20"/>
    </location>
</feature>
<keyword evidence="2 8" id="KW-0813">Transport</keyword>
<evidence type="ECO:0000256" key="9">
    <source>
        <dbReference type="SAM" id="MobiDB-lite"/>
    </source>
</evidence>
<feature type="compositionally biased region" description="Polar residues" evidence="9">
    <location>
        <begin position="1"/>
        <end position="10"/>
    </location>
</feature>
<proteinExistence type="inferred from homology"/>
<dbReference type="PANTHER" id="PTHR23137:SF6">
    <property type="entry name" value="VESICLE TRANSPORT PROTEIN"/>
    <property type="match status" value="1"/>
</dbReference>
<evidence type="ECO:0000256" key="6">
    <source>
        <dbReference type="ARBA" id="ARBA00023136"/>
    </source>
</evidence>
<dbReference type="Proteomes" id="UP001057375">
    <property type="component" value="Unassembled WGS sequence"/>
</dbReference>
<keyword evidence="3 8" id="KW-0812">Transmembrane</keyword>
<feature type="transmembrane region" description="Helical" evidence="8">
    <location>
        <begin position="35"/>
        <end position="56"/>
    </location>
</feature>
<dbReference type="InterPro" id="IPR011691">
    <property type="entry name" value="Vesicle_transpt_SFT2"/>
</dbReference>
<feature type="transmembrane region" description="Helical" evidence="8">
    <location>
        <begin position="122"/>
        <end position="144"/>
    </location>
</feature>
<dbReference type="PANTHER" id="PTHR23137">
    <property type="entry name" value="VESICLE TRANSPORT PROTEIN-RELATED"/>
    <property type="match status" value="1"/>
</dbReference>
<accession>A0ABQ5JZM9</accession>
<evidence type="ECO:0000256" key="8">
    <source>
        <dbReference type="RuleBase" id="RU363111"/>
    </source>
</evidence>
<dbReference type="InterPro" id="IPR007305">
    <property type="entry name" value="Vesicle_transpt_Got1/SFT2"/>
</dbReference>
<evidence type="ECO:0000256" key="7">
    <source>
        <dbReference type="ARBA" id="ARBA00025800"/>
    </source>
</evidence>
<keyword evidence="5 8" id="KW-1133">Transmembrane helix</keyword>
<feature type="transmembrane region" description="Helical" evidence="8">
    <location>
        <begin position="62"/>
        <end position="84"/>
    </location>
</feature>
<organism evidence="10 11">
    <name type="scientific">Aduncisulcus paluster</name>
    <dbReference type="NCBI Taxonomy" id="2918883"/>
    <lineage>
        <taxon>Eukaryota</taxon>
        <taxon>Metamonada</taxon>
        <taxon>Carpediemonas-like organisms</taxon>
        <taxon>Aduncisulcus</taxon>
    </lineage>
</organism>
<evidence type="ECO:0000256" key="1">
    <source>
        <dbReference type="ARBA" id="ARBA00004141"/>
    </source>
</evidence>
<evidence type="ECO:0000313" key="10">
    <source>
        <dbReference type="EMBL" id="GKT23644.1"/>
    </source>
</evidence>
<feature type="transmembrane region" description="Helical" evidence="8">
    <location>
        <begin position="96"/>
        <end position="116"/>
    </location>
</feature>
<protein>
    <recommendedName>
        <fullName evidence="8">Vesicle transport protein</fullName>
    </recommendedName>
</protein>